<proteinExistence type="predicted"/>
<dbReference type="Pfam" id="PF00005">
    <property type="entry name" value="ABC_tran"/>
    <property type="match status" value="1"/>
</dbReference>
<dbReference type="InterPro" id="IPR003593">
    <property type="entry name" value="AAA+_ATPase"/>
</dbReference>
<dbReference type="EMBL" id="JAYKOT010000003">
    <property type="protein sequence ID" value="MEB3430218.1"/>
    <property type="molecule type" value="Genomic_DNA"/>
</dbReference>
<evidence type="ECO:0000256" key="1">
    <source>
        <dbReference type="ARBA" id="ARBA00022448"/>
    </source>
</evidence>
<dbReference type="PANTHER" id="PTHR42939:SF1">
    <property type="entry name" value="ABC TRANSPORTER ATP-BINDING PROTEIN ALBC-RELATED"/>
    <property type="match status" value="1"/>
</dbReference>
<feature type="domain" description="ABC transporter" evidence="4">
    <location>
        <begin position="2"/>
        <end position="232"/>
    </location>
</feature>
<evidence type="ECO:0000256" key="2">
    <source>
        <dbReference type="ARBA" id="ARBA00022741"/>
    </source>
</evidence>
<keyword evidence="1" id="KW-0813">Transport</keyword>
<accession>A0AAW9MWT2</accession>
<comment type="caution">
    <text evidence="5">The sequence shown here is derived from an EMBL/GenBank/DDBJ whole genome shotgun (WGS) entry which is preliminary data.</text>
</comment>
<dbReference type="SMART" id="SM00382">
    <property type="entry name" value="AAA"/>
    <property type="match status" value="1"/>
</dbReference>
<dbReference type="PROSITE" id="PS50893">
    <property type="entry name" value="ABC_TRANSPORTER_2"/>
    <property type="match status" value="1"/>
</dbReference>
<keyword evidence="3 5" id="KW-0067">ATP-binding</keyword>
<reference evidence="5 6" key="1">
    <citation type="submission" date="2024-01" db="EMBL/GenBank/DDBJ databases">
        <title>Complete genome sequence of Citroniella saccharovorans strain M6.X9, isolated from human fecal sample.</title>
        <authorList>
            <person name="Cheng G."/>
            <person name="Westerholm M."/>
            <person name="Schnurer A."/>
        </authorList>
    </citation>
    <scope>NUCLEOTIDE SEQUENCE [LARGE SCALE GENOMIC DNA]</scope>
    <source>
        <strain evidence="5 6">DSM 29873</strain>
    </source>
</reference>
<sequence length="242" mass="26839">MIEVINLTKKFGAKLAVDNVSFKVNDGEIFGFLGPNGAGKSTTIKMITGLLSPDEGKIMVGGVDRLKDPISAKKKISYVPDNPDIYEKMTGKFYLSFIGKSYGLASEEIEKRSMEYAKIFEIENDLSAYIESYSHGMKQKITLIGALIVDPDILILDEPMVGLDAKSSYNLKKIMRERCDRGKSVFFSTHVMEVAENLCDTIAIINKGKLITVGSLEDLKEKAKDEGSLEKIFLELTDEESN</sequence>
<dbReference type="RefSeq" id="WP_324620422.1">
    <property type="nucleotide sequence ID" value="NZ_JAYKOT010000003.1"/>
</dbReference>
<dbReference type="InterPro" id="IPR003439">
    <property type="entry name" value="ABC_transporter-like_ATP-bd"/>
</dbReference>
<dbReference type="Proteomes" id="UP001357733">
    <property type="component" value="Unassembled WGS sequence"/>
</dbReference>
<gene>
    <name evidence="5" type="ORF">VLK81_09500</name>
</gene>
<dbReference type="PROSITE" id="PS00211">
    <property type="entry name" value="ABC_TRANSPORTER_1"/>
    <property type="match status" value="1"/>
</dbReference>
<dbReference type="InterPro" id="IPR051782">
    <property type="entry name" value="ABC_Transporter_VariousFunc"/>
</dbReference>
<dbReference type="GO" id="GO:0005524">
    <property type="term" value="F:ATP binding"/>
    <property type="evidence" value="ECO:0007669"/>
    <property type="project" value="UniProtKB-KW"/>
</dbReference>
<dbReference type="AlphaFoldDB" id="A0AAW9MWT2"/>
<dbReference type="Gene3D" id="3.40.50.300">
    <property type="entry name" value="P-loop containing nucleotide triphosphate hydrolases"/>
    <property type="match status" value="1"/>
</dbReference>
<evidence type="ECO:0000259" key="4">
    <source>
        <dbReference type="PROSITE" id="PS50893"/>
    </source>
</evidence>
<dbReference type="CDD" id="cd03230">
    <property type="entry name" value="ABC_DR_subfamily_A"/>
    <property type="match status" value="1"/>
</dbReference>
<dbReference type="GO" id="GO:0016887">
    <property type="term" value="F:ATP hydrolysis activity"/>
    <property type="evidence" value="ECO:0007669"/>
    <property type="project" value="InterPro"/>
</dbReference>
<name>A0AAW9MWT2_9FIRM</name>
<dbReference type="PANTHER" id="PTHR42939">
    <property type="entry name" value="ABC TRANSPORTER ATP-BINDING PROTEIN ALBC-RELATED"/>
    <property type="match status" value="1"/>
</dbReference>
<keyword evidence="6" id="KW-1185">Reference proteome</keyword>
<protein>
    <submittedName>
        <fullName evidence="5">ABC transporter ATP-binding protein</fullName>
    </submittedName>
</protein>
<dbReference type="SUPFAM" id="SSF52540">
    <property type="entry name" value="P-loop containing nucleoside triphosphate hydrolases"/>
    <property type="match status" value="1"/>
</dbReference>
<organism evidence="5 6">
    <name type="scientific">Citroniella saccharovorans</name>
    <dbReference type="NCBI Taxonomy" id="2053367"/>
    <lineage>
        <taxon>Bacteria</taxon>
        <taxon>Bacillati</taxon>
        <taxon>Bacillota</taxon>
        <taxon>Tissierellia</taxon>
        <taxon>Tissierellales</taxon>
        <taxon>Peptoniphilaceae</taxon>
        <taxon>Citroniella</taxon>
    </lineage>
</organism>
<evidence type="ECO:0000313" key="5">
    <source>
        <dbReference type="EMBL" id="MEB3430218.1"/>
    </source>
</evidence>
<evidence type="ECO:0000256" key="3">
    <source>
        <dbReference type="ARBA" id="ARBA00022840"/>
    </source>
</evidence>
<dbReference type="InterPro" id="IPR027417">
    <property type="entry name" value="P-loop_NTPase"/>
</dbReference>
<dbReference type="InterPro" id="IPR017871">
    <property type="entry name" value="ABC_transporter-like_CS"/>
</dbReference>
<keyword evidence="2" id="KW-0547">Nucleotide-binding</keyword>
<evidence type="ECO:0000313" key="6">
    <source>
        <dbReference type="Proteomes" id="UP001357733"/>
    </source>
</evidence>